<reference evidence="2 3" key="1">
    <citation type="submission" date="2024-04" db="EMBL/GenBank/DDBJ databases">
        <authorList>
            <person name="Fracassetti M."/>
        </authorList>
    </citation>
    <scope>NUCLEOTIDE SEQUENCE [LARGE SCALE GENOMIC DNA]</scope>
</reference>
<protein>
    <submittedName>
        <fullName evidence="2">Uncharacterized protein</fullName>
    </submittedName>
</protein>
<dbReference type="Proteomes" id="UP001497516">
    <property type="component" value="Chromosome 9"/>
</dbReference>
<organism evidence="2 3">
    <name type="scientific">Linum trigynum</name>
    <dbReference type="NCBI Taxonomy" id="586398"/>
    <lineage>
        <taxon>Eukaryota</taxon>
        <taxon>Viridiplantae</taxon>
        <taxon>Streptophyta</taxon>
        <taxon>Embryophyta</taxon>
        <taxon>Tracheophyta</taxon>
        <taxon>Spermatophyta</taxon>
        <taxon>Magnoliopsida</taxon>
        <taxon>eudicotyledons</taxon>
        <taxon>Gunneridae</taxon>
        <taxon>Pentapetalae</taxon>
        <taxon>rosids</taxon>
        <taxon>fabids</taxon>
        <taxon>Malpighiales</taxon>
        <taxon>Linaceae</taxon>
        <taxon>Linum</taxon>
    </lineage>
</organism>
<evidence type="ECO:0000313" key="3">
    <source>
        <dbReference type="Proteomes" id="UP001497516"/>
    </source>
</evidence>
<accession>A0AAV2GNW4</accession>
<keyword evidence="3" id="KW-1185">Reference proteome</keyword>
<feature type="region of interest" description="Disordered" evidence="1">
    <location>
        <begin position="1"/>
        <end position="27"/>
    </location>
</feature>
<evidence type="ECO:0000256" key="1">
    <source>
        <dbReference type="SAM" id="MobiDB-lite"/>
    </source>
</evidence>
<dbReference type="EMBL" id="OZ034822">
    <property type="protein sequence ID" value="CAL1411368.1"/>
    <property type="molecule type" value="Genomic_DNA"/>
</dbReference>
<evidence type="ECO:0000313" key="2">
    <source>
        <dbReference type="EMBL" id="CAL1411368.1"/>
    </source>
</evidence>
<gene>
    <name evidence="2" type="ORF">LTRI10_LOCUS50731</name>
</gene>
<feature type="compositionally biased region" description="Basic and acidic residues" evidence="1">
    <location>
        <begin position="1"/>
        <end position="22"/>
    </location>
</feature>
<name>A0AAV2GNW4_9ROSI</name>
<sequence>MAGGEKLLDSDLERGRDSRGGRGDLAGSVMSETLPGCWGVGEILEIVTDFRPEKKPQALNLQSGRFSFNLGFSVLVCLYLRL</sequence>
<proteinExistence type="predicted"/>
<dbReference type="AlphaFoldDB" id="A0AAV2GNW4"/>